<keyword evidence="3" id="KW-0812">Transmembrane</keyword>
<evidence type="ECO:0000256" key="7">
    <source>
        <dbReference type="ARBA" id="ARBA00023098"/>
    </source>
</evidence>
<dbReference type="InterPro" id="IPR050301">
    <property type="entry name" value="NTE"/>
</dbReference>
<evidence type="ECO:0000256" key="4">
    <source>
        <dbReference type="ARBA" id="ARBA00022801"/>
    </source>
</evidence>
<keyword evidence="8" id="KW-0472">Membrane</keyword>
<name>A0A346XS78_9ACTN</name>
<keyword evidence="7 9" id="KW-0443">Lipid metabolism</keyword>
<dbReference type="Gene3D" id="2.60.120.10">
    <property type="entry name" value="Jelly Rolls"/>
    <property type="match status" value="1"/>
</dbReference>
<evidence type="ECO:0000256" key="1">
    <source>
        <dbReference type="ARBA" id="ARBA00004370"/>
    </source>
</evidence>
<dbReference type="OrthoDB" id="4080114at2"/>
<feature type="domain" description="PNPLA" evidence="11">
    <location>
        <begin position="327"/>
        <end position="483"/>
    </location>
</feature>
<dbReference type="KEGG" id="euz:DVS28_a0368"/>
<dbReference type="InterPro" id="IPR056556">
    <property type="entry name" value="NTE1_P-loop_dom"/>
</dbReference>
<evidence type="ECO:0000313" key="12">
    <source>
        <dbReference type="EMBL" id="AXV05075.1"/>
    </source>
</evidence>
<dbReference type="Pfam" id="PF24179">
    <property type="entry name" value="NTE_Ploop"/>
    <property type="match status" value="1"/>
</dbReference>
<dbReference type="EMBL" id="CP031165">
    <property type="protein sequence ID" value="AXV05075.1"/>
    <property type="molecule type" value="Genomic_DNA"/>
</dbReference>
<keyword evidence="6" id="KW-1133">Transmembrane helix</keyword>
<evidence type="ECO:0000259" key="11">
    <source>
        <dbReference type="PROSITE" id="PS51635"/>
    </source>
</evidence>
<protein>
    <submittedName>
        <fullName evidence="12">UPF0028 protein YchK</fullName>
    </submittedName>
</protein>
<dbReference type="InterPro" id="IPR016035">
    <property type="entry name" value="Acyl_Trfase/lysoPLipase"/>
</dbReference>
<feature type="domain" description="Cyclic nucleotide-binding" evidence="10">
    <location>
        <begin position="17"/>
        <end position="116"/>
    </location>
</feature>
<dbReference type="SUPFAM" id="SSF52151">
    <property type="entry name" value="FabD/lysophospholipase-like"/>
    <property type="match status" value="1"/>
</dbReference>
<dbReference type="PANTHER" id="PTHR14226">
    <property type="entry name" value="NEUROPATHY TARGET ESTERASE/SWISS CHEESE D.MELANOGASTER"/>
    <property type="match status" value="1"/>
</dbReference>
<evidence type="ECO:0000256" key="5">
    <source>
        <dbReference type="ARBA" id="ARBA00022963"/>
    </source>
</evidence>
<evidence type="ECO:0000256" key="2">
    <source>
        <dbReference type="ARBA" id="ARBA00006636"/>
    </source>
</evidence>
<comment type="caution">
    <text evidence="9">Lacks conserved residue(s) required for the propagation of feature annotation.</text>
</comment>
<dbReference type="InterPro" id="IPR018488">
    <property type="entry name" value="cNMP-bd_CS"/>
</dbReference>
<dbReference type="GO" id="GO:0016020">
    <property type="term" value="C:membrane"/>
    <property type="evidence" value="ECO:0007669"/>
    <property type="project" value="UniProtKB-SubCell"/>
</dbReference>
<dbReference type="GO" id="GO:0004622">
    <property type="term" value="F:phosphatidylcholine lysophospholipase activity"/>
    <property type="evidence" value="ECO:0007669"/>
    <property type="project" value="UniProtKB-ARBA"/>
</dbReference>
<evidence type="ECO:0000256" key="9">
    <source>
        <dbReference type="PROSITE-ProRule" id="PRU01161"/>
    </source>
</evidence>
<keyword evidence="4 9" id="KW-0378">Hydrolase</keyword>
<dbReference type="InterPro" id="IPR014710">
    <property type="entry name" value="RmlC-like_jellyroll"/>
</dbReference>
<dbReference type="AlphaFoldDB" id="A0A346XS78"/>
<dbReference type="PROSITE" id="PS50042">
    <property type="entry name" value="CNMP_BINDING_3"/>
    <property type="match status" value="1"/>
</dbReference>
<gene>
    <name evidence="12" type="ORF">DVS28_a0368</name>
</gene>
<dbReference type="SUPFAM" id="SSF51206">
    <property type="entry name" value="cAMP-binding domain-like"/>
    <property type="match status" value="1"/>
</dbReference>
<dbReference type="RefSeq" id="WP_114589932.1">
    <property type="nucleotide sequence ID" value="NZ_CP031165.1"/>
</dbReference>
<reference evidence="12 13" key="1">
    <citation type="submission" date="2018-09" db="EMBL/GenBank/DDBJ databases">
        <title>Complete genome sequence of Euzebya sp. DY32-46 isolated from seawater of Pacific Ocean.</title>
        <authorList>
            <person name="Xu L."/>
            <person name="Wu Y.-H."/>
            <person name="Xu X.-W."/>
        </authorList>
    </citation>
    <scope>NUCLEOTIDE SEQUENCE [LARGE SCALE GENOMIC DNA]</scope>
    <source>
        <strain evidence="12 13">DY32-46</strain>
    </source>
</reference>
<organism evidence="12 13">
    <name type="scientific">Euzebya pacifica</name>
    <dbReference type="NCBI Taxonomy" id="1608957"/>
    <lineage>
        <taxon>Bacteria</taxon>
        <taxon>Bacillati</taxon>
        <taxon>Actinomycetota</taxon>
        <taxon>Nitriliruptoria</taxon>
        <taxon>Euzebyales</taxon>
    </lineage>
</organism>
<evidence type="ECO:0000259" key="10">
    <source>
        <dbReference type="PROSITE" id="PS50042"/>
    </source>
</evidence>
<dbReference type="GO" id="GO:0016042">
    <property type="term" value="P:lipid catabolic process"/>
    <property type="evidence" value="ECO:0007669"/>
    <property type="project" value="UniProtKB-UniRule"/>
</dbReference>
<sequence>MTASTDRLHDLLRRTGVFGGLAPSVLDEVVAELELVPLDSGDIVMAVGEEPDALYVIVSGRLGISPAGDTNRISSGRGQTVGELGLLTGEPRTATVQALRDTLVARLSRDAFGALLRRHPEAMVQHFAAPIITRLRTGSDDADRTAGLVVALVPADATVPQRDVSEALVRALATFGPTVHLDRDRVDAQLGSSGIASITREDPRNDDLVLWLNEQEASDAIVCYEADPQLTPWTKRCLRQADLVLVVAAAESSPEPGPVERWLAEDPGSRRSDRAVLLIHPPGTAGARWTSRWTAPRDLRACYHARRGSDEDYLRVARLLTGHGVGLVLSGGGARALAHIGVIRALAEAGVPVDAVAAVSGGAIVAGLLAMGHDADAITARARAAIDRIDYTLPVHALTSGRNWTNSMRTLFGRTAIEDLWIPFTCHSANLSEGRAEVHASGSLMHAVRASTAIPGLLPPVFHDGDVLVDGGLVDNLPTARMRAMPGIERVIAVDVGSADPDWVVPPFDYSLSGWGSLWQRLSPWERTATSAPRLAETLMRSISITNTATTKDAAGRVDWYLRPPVEGFGLLDFAAIGELAAVGHASTREQLIETPPRFLATHALGSSL</sequence>
<dbReference type="InterPro" id="IPR002641">
    <property type="entry name" value="PNPLA_dom"/>
</dbReference>
<accession>A0A346XS78</accession>
<dbReference type="PROSITE" id="PS00889">
    <property type="entry name" value="CNMP_BINDING_2"/>
    <property type="match status" value="1"/>
</dbReference>
<dbReference type="Pfam" id="PF01734">
    <property type="entry name" value="Patatin"/>
    <property type="match status" value="1"/>
</dbReference>
<dbReference type="InterPro" id="IPR000595">
    <property type="entry name" value="cNMP-bd_dom"/>
</dbReference>
<proteinExistence type="inferred from homology"/>
<dbReference type="InterPro" id="IPR018490">
    <property type="entry name" value="cNMP-bd_dom_sf"/>
</dbReference>
<feature type="active site" description="Proton acceptor" evidence="9">
    <location>
        <position position="470"/>
    </location>
</feature>
<evidence type="ECO:0000256" key="8">
    <source>
        <dbReference type="ARBA" id="ARBA00023136"/>
    </source>
</evidence>
<comment type="similarity">
    <text evidence="2">Belongs to the NTE family.</text>
</comment>
<comment type="subcellular location">
    <subcellularLocation>
        <location evidence="1">Membrane</location>
    </subcellularLocation>
</comment>
<keyword evidence="5 9" id="KW-0442">Lipid degradation</keyword>
<dbReference type="CDD" id="cd00038">
    <property type="entry name" value="CAP_ED"/>
    <property type="match status" value="1"/>
</dbReference>
<dbReference type="PROSITE" id="PS51635">
    <property type="entry name" value="PNPLA"/>
    <property type="match status" value="1"/>
</dbReference>
<feature type="active site" description="Nucleophile" evidence="9">
    <location>
        <position position="360"/>
    </location>
</feature>
<dbReference type="Gene3D" id="3.40.1090.10">
    <property type="entry name" value="Cytosolic phospholipase A2 catalytic domain"/>
    <property type="match status" value="2"/>
</dbReference>
<evidence type="ECO:0000313" key="13">
    <source>
        <dbReference type="Proteomes" id="UP000264006"/>
    </source>
</evidence>
<dbReference type="Proteomes" id="UP000264006">
    <property type="component" value="Chromosome"/>
</dbReference>
<dbReference type="SMART" id="SM00100">
    <property type="entry name" value="cNMP"/>
    <property type="match status" value="1"/>
</dbReference>
<keyword evidence="13" id="KW-1185">Reference proteome</keyword>
<evidence type="ECO:0000256" key="6">
    <source>
        <dbReference type="ARBA" id="ARBA00022989"/>
    </source>
</evidence>
<evidence type="ECO:0000256" key="3">
    <source>
        <dbReference type="ARBA" id="ARBA00022692"/>
    </source>
</evidence>
<dbReference type="PANTHER" id="PTHR14226:SF29">
    <property type="entry name" value="NEUROPATHY TARGET ESTERASE SWS"/>
    <property type="match status" value="1"/>
</dbReference>
<feature type="short sequence motif" description="DGA/G" evidence="9">
    <location>
        <begin position="470"/>
        <end position="472"/>
    </location>
</feature>
<dbReference type="Pfam" id="PF00027">
    <property type="entry name" value="cNMP_binding"/>
    <property type="match status" value="1"/>
</dbReference>